<evidence type="ECO:0000259" key="9">
    <source>
        <dbReference type="PROSITE" id="PS51387"/>
    </source>
</evidence>
<evidence type="ECO:0000256" key="5">
    <source>
        <dbReference type="ARBA" id="ARBA00023002"/>
    </source>
</evidence>
<dbReference type="PROSITE" id="PS00198">
    <property type="entry name" value="4FE4S_FER_1"/>
    <property type="match status" value="1"/>
</dbReference>
<gene>
    <name evidence="10" type="ORF">IFJ97_05660</name>
</gene>
<keyword evidence="6" id="KW-0408">Iron</keyword>
<evidence type="ECO:0000256" key="7">
    <source>
        <dbReference type="ARBA" id="ARBA00023014"/>
    </source>
</evidence>
<dbReference type="GO" id="GO:1903457">
    <property type="term" value="P:lactate catabolic process"/>
    <property type="evidence" value="ECO:0007669"/>
    <property type="project" value="TreeGrafter"/>
</dbReference>
<dbReference type="Pfam" id="PF02754">
    <property type="entry name" value="CCG"/>
    <property type="match status" value="2"/>
</dbReference>
<dbReference type="SUPFAM" id="SSF55103">
    <property type="entry name" value="FAD-linked oxidases, C-terminal domain"/>
    <property type="match status" value="1"/>
</dbReference>
<dbReference type="Gene3D" id="1.10.1060.10">
    <property type="entry name" value="Alpha-helical ferredoxin"/>
    <property type="match status" value="1"/>
</dbReference>
<dbReference type="GO" id="GO:0046872">
    <property type="term" value="F:metal ion binding"/>
    <property type="evidence" value="ECO:0007669"/>
    <property type="project" value="UniProtKB-KW"/>
</dbReference>
<dbReference type="Gene3D" id="3.30.465.10">
    <property type="match status" value="1"/>
</dbReference>
<evidence type="ECO:0000259" key="8">
    <source>
        <dbReference type="PROSITE" id="PS51379"/>
    </source>
</evidence>
<dbReference type="PANTHER" id="PTHR11748:SF119">
    <property type="entry name" value="D-2-HYDROXYGLUTARATE DEHYDROGENASE"/>
    <property type="match status" value="1"/>
</dbReference>
<dbReference type="Pfam" id="PF02913">
    <property type="entry name" value="FAD-oxidase_C"/>
    <property type="match status" value="1"/>
</dbReference>
<dbReference type="FunFam" id="1.10.45.10:FF:000001">
    <property type="entry name" value="D-lactate dehydrogenase mitochondrial"/>
    <property type="match status" value="1"/>
</dbReference>
<feature type="domain" description="4Fe-4S ferredoxin-type" evidence="8">
    <location>
        <begin position="532"/>
        <end position="561"/>
    </location>
</feature>
<proteinExistence type="predicted"/>
<dbReference type="InterPro" id="IPR006094">
    <property type="entry name" value="Oxid_FAD_bind_N"/>
</dbReference>
<evidence type="ECO:0000256" key="1">
    <source>
        <dbReference type="ARBA" id="ARBA00001974"/>
    </source>
</evidence>
<dbReference type="PROSITE" id="PS51387">
    <property type="entry name" value="FAD_PCMH"/>
    <property type="match status" value="1"/>
</dbReference>
<dbReference type="InterPro" id="IPR016171">
    <property type="entry name" value="Vanillyl_alc_oxidase_C-sub2"/>
</dbReference>
<keyword evidence="2" id="KW-0285">Flavoprotein</keyword>
<dbReference type="Proteomes" id="UP000598633">
    <property type="component" value="Unassembled WGS sequence"/>
</dbReference>
<dbReference type="InterPro" id="IPR004113">
    <property type="entry name" value="FAD-bd_oxidored_4_C"/>
</dbReference>
<dbReference type="SUPFAM" id="SSF56176">
    <property type="entry name" value="FAD-binding/transporter-associated domain-like"/>
    <property type="match status" value="1"/>
</dbReference>
<dbReference type="Pfam" id="PF13183">
    <property type="entry name" value="Fer4_8"/>
    <property type="match status" value="1"/>
</dbReference>
<feature type="domain" description="FAD-binding PCMH-type" evidence="9">
    <location>
        <begin position="36"/>
        <end position="253"/>
    </location>
</feature>
<name>A0A8J7C3H2_9BACT</name>
<dbReference type="AlphaFoldDB" id="A0A8J7C3H2"/>
<dbReference type="InterPro" id="IPR036318">
    <property type="entry name" value="FAD-bd_PCMH-like_sf"/>
</dbReference>
<accession>A0A8J7C3H2</accession>
<dbReference type="PANTHER" id="PTHR11748">
    <property type="entry name" value="D-LACTATE DEHYDROGENASE"/>
    <property type="match status" value="1"/>
</dbReference>
<comment type="cofactor">
    <cofactor evidence="1">
        <name>FAD</name>
        <dbReference type="ChEBI" id="CHEBI:57692"/>
    </cofactor>
</comment>
<feature type="domain" description="4Fe-4S ferredoxin-type" evidence="8">
    <location>
        <begin position="590"/>
        <end position="623"/>
    </location>
</feature>
<evidence type="ECO:0000256" key="4">
    <source>
        <dbReference type="ARBA" id="ARBA00022827"/>
    </source>
</evidence>
<dbReference type="InterPro" id="IPR016166">
    <property type="entry name" value="FAD-bd_PCMH"/>
</dbReference>
<protein>
    <submittedName>
        <fullName evidence="10">FAD-binding protein</fullName>
    </submittedName>
</protein>
<dbReference type="GO" id="GO:0008720">
    <property type="term" value="F:D-lactate dehydrogenase (NAD+) activity"/>
    <property type="evidence" value="ECO:0007669"/>
    <property type="project" value="TreeGrafter"/>
</dbReference>
<dbReference type="InterPro" id="IPR016164">
    <property type="entry name" value="FAD-linked_Oxase-like_C"/>
</dbReference>
<dbReference type="InterPro" id="IPR004017">
    <property type="entry name" value="Cys_rich_dom"/>
</dbReference>
<dbReference type="GO" id="GO:0004458">
    <property type="term" value="F:D-lactate dehydrogenase (cytochrome) activity"/>
    <property type="evidence" value="ECO:0007669"/>
    <property type="project" value="TreeGrafter"/>
</dbReference>
<dbReference type="GO" id="GO:0071949">
    <property type="term" value="F:FAD binding"/>
    <property type="evidence" value="ECO:0007669"/>
    <property type="project" value="InterPro"/>
</dbReference>
<dbReference type="InterPro" id="IPR017896">
    <property type="entry name" value="4Fe4S_Fe-S-bd"/>
</dbReference>
<dbReference type="EMBL" id="JACXWA010000093">
    <property type="protein sequence ID" value="MBD3870830.1"/>
    <property type="molecule type" value="Genomic_DNA"/>
</dbReference>
<sequence length="943" mass="100808">MAELKQSQRRALEASGCEVRTDMLTRCLYAVDASIYRVEPAAVAFPRSAVEAANLLGLAAESGVEITPRGAGTGLAGGALGNGLVIDFARHNRRVSDFDAEHGTVRVGAGVVLDQLNKELAPYGMWFGPDVATSSRATLGGMIANNSSGAHAPVYGTTADHVAALEVVLADGTVVVVGNDGGGLSEIREAADRIITENAGAIAERFPEGLVKRWPGYGLDRALRSPGDLTQLVAGSEGTLAGIASAIVRVVPKPQHRSLGIIFFESVMEALQATVELADLGAAAIEHLDRSVLDQTAGKRAFAAARELLRLDEDLCEALLLVEFFDDDAGSAEIGRRGLGMRHQLCRDASEQELVWSLRRAGLSLLTSRAGPAKPVGFVEDVCVRPERLPEYFAGLRTILDPLGLEASFYGHAASGELHVRPVLDLHRTEDVAKLRQVADQVSDLCRLFNGSLTAEHGVGLARTEYVEAQLGPELVDVTRRIKALFDPTGVMNPGKIIDNGRYRIDRDLRLGEGSEIALPFDQVFAWVGRDDGFVANLEQCNGCGGCRKVAPTMCPTFSVTGDEALSTRGRANTIRAALEGRFGDSSPLAAAELSEVLSSCLACKACVTECPSNVDMAHLKAELVHARHREQGVRLIDRLISAADLLGRLGTLVPGPANVMLGWRPVRLMAERVLGLDAGAPVPPFARQRFDKWFRRRKSAANGGLGKVILWDDTWVRYHEPSVGHAAVAVLEAAGLEVSLVADRVCCGRPAASRGMLDDLRRAAEHNLSLLRGTSEPIVFLEPSCWSVFVDEYRQLGVEGAEQVANRCLLFEEVVEKCLEGGSLAAAMTGPVGEVAVHSHCHAKALSDPKTILSVLERLPGASPRLLDTGCCGMAGAFGMLSDHRELSHEVAEPLVAAIEALPQHTAVVASGTSCRHQMADLTDVHPLHLAEFLASYLRDPE</sequence>
<dbReference type="SUPFAM" id="SSF46548">
    <property type="entry name" value="alpha-helical ferredoxin"/>
    <property type="match status" value="1"/>
</dbReference>
<evidence type="ECO:0000256" key="6">
    <source>
        <dbReference type="ARBA" id="ARBA00023004"/>
    </source>
</evidence>
<dbReference type="Gene3D" id="1.10.45.10">
    <property type="entry name" value="Vanillyl-alcohol Oxidase, Chain A, domain 4"/>
    <property type="match status" value="1"/>
</dbReference>
<reference evidence="10 11" key="1">
    <citation type="submission" date="2020-08" db="EMBL/GenBank/DDBJ databases">
        <title>Acidobacteriota in marine sediments use diverse sulfur dissimilation pathways.</title>
        <authorList>
            <person name="Wasmund K."/>
        </authorList>
    </citation>
    <scope>NUCLEOTIDE SEQUENCE [LARGE SCALE GENOMIC DNA]</scope>
    <source>
        <strain evidence="10">MAG AM3-A</strain>
    </source>
</reference>
<dbReference type="PROSITE" id="PS51379">
    <property type="entry name" value="4FE4S_FER_2"/>
    <property type="match status" value="2"/>
</dbReference>
<evidence type="ECO:0000313" key="10">
    <source>
        <dbReference type="EMBL" id="MBD3870830.1"/>
    </source>
</evidence>
<keyword evidence="4" id="KW-0274">FAD</keyword>
<keyword evidence="7" id="KW-0411">Iron-sulfur</keyword>
<dbReference type="InterPro" id="IPR017900">
    <property type="entry name" value="4Fe4S_Fe_S_CS"/>
</dbReference>
<evidence type="ECO:0000256" key="3">
    <source>
        <dbReference type="ARBA" id="ARBA00022723"/>
    </source>
</evidence>
<keyword evidence="5" id="KW-0560">Oxidoreductase</keyword>
<organism evidence="10 11">
    <name type="scientific">Candidatus Sulfomarinibacter kjeldsenii</name>
    <dbReference type="NCBI Taxonomy" id="2885994"/>
    <lineage>
        <taxon>Bacteria</taxon>
        <taxon>Pseudomonadati</taxon>
        <taxon>Acidobacteriota</taxon>
        <taxon>Thermoanaerobaculia</taxon>
        <taxon>Thermoanaerobaculales</taxon>
        <taxon>Candidatus Sulfomarinibacteraceae</taxon>
        <taxon>Candidatus Sulfomarinibacter</taxon>
    </lineage>
</organism>
<dbReference type="InterPro" id="IPR016169">
    <property type="entry name" value="FAD-bd_PCMH_sub2"/>
</dbReference>
<evidence type="ECO:0000256" key="2">
    <source>
        <dbReference type="ARBA" id="ARBA00022630"/>
    </source>
</evidence>
<dbReference type="Pfam" id="PF01565">
    <property type="entry name" value="FAD_binding_4"/>
    <property type="match status" value="1"/>
</dbReference>
<dbReference type="Gene3D" id="3.30.70.2740">
    <property type="match status" value="1"/>
</dbReference>
<dbReference type="InterPro" id="IPR009051">
    <property type="entry name" value="Helical_ferredxn"/>
</dbReference>
<evidence type="ECO:0000313" key="11">
    <source>
        <dbReference type="Proteomes" id="UP000598633"/>
    </source>
</evidence>
<comment type="caution">
    <text evidence="10">The sequence shown here is derived from an EMBL/GenBank/DDBJ whole genome shotgun (WGS) entry which is preliminary data.</text>
</comment>
<keyword evidence="3" id="KW-0479">Metal-binding</keyword>
<dbReference type="GO" id="GO:0051536">
    <property type="term" value="F:iron-sulfur cluster binding"/>
    <property type="evidence" value="ECO:0007669"/>
    <property type="project" value="UniProtKB-KW"/>
</dbReference>